<dbReference type="GO" id="GO:0070691">
    <property type="term" value="C:P-TEFb complex"/>
    <property type="evidence" value="ECO:0007669"/>
    <property type="project" value="EnsemblFungi"/>
</dbReference>
<dbReference type="GO" id="GO:0070693">
    <property type="term" value="C:P-TEFb-cap methyltransferase complex"/>
    <property type="evidence" value="ECO:0007669"/>
    <property type="project" value="EnsemblFungi"/>
</dbReference>
<feature type="domain" description="Protein kinase" evidence="13">
    <location>
        <begin position="37"/>
        <end position="366"/>
    </location>
</feature>
<dbReference type="PANTHER" id="PTHR24056">
    <property type="entry name" value="CELL DIVISION PROTEIN KINASE"/>
    <property type="match status" value="1"/>
</dbReference>
<dbReference type="InterPro" id="IPR000719">
    <property type="entry name" value="Prot_kinase_dom"/>
</dbReference>
<dbReference type="FunFam" id="1.10.510.10:FF:000562">
    <property type="entry name" value="Serine/threonine-protein kinase bur1"/>
    <property type="match status" value="1"/>
</dbReference>
<keyword evidence="4" id="KW-0808">Transferase</keyword>
<dbReference type="GO" id="GO:0000785">
    <property type="term" value="C:chromatin"/>
    <property type="evidence" value="ECO:0007669"/>
    <property type="project" value="EnsemblFungi"/>
</dbReference>
<evidence type="ECO:0000256" key="11">
    <source>
        <dbReference type="PROSITE-ProRule" id="PRU10141"/>
    </source>
</evidence>
<dbReference type="GO" id="GO:0005524">
    <property type="term" value="F:ATP binding"/>
    <property type="evidence" value="ECO:0007669"/>
    <property type="project" value="UniProtKB-UniRule"/>
</dbReference>
<keyword evidence="5 11" id="KW-0547">Nucleotide-binding</keyword>
<feature type="compositionally biased region" description="Gly residues" evidence="12">
    <location>
        <begin position="478"/>
        <end position="487"/>
    </location>
</feature>
<feature type="region of interest" description="Disordered" evidence="12">
    <location>
        <begin position="397"/>
        <end position="552"/>
    </location>
</feature>
<dbReference type="STRING" id="1081109.A0A168EBE4"/>
<comment type="caution">
    <text evidence="14">The sequence shown here is derived from an EMBL/GenBank/DDBJ whole genome shotgun (WGS) entry which is preliminary data.</text>
</comment>
<gene>
    <name evidence="14" type="ORF">AAL_03145</name>
</gene>
<keyword evidence="3" id="KW-0723">Serine/threonine-protein kinase</keyword>
<evidence type="ECO:0000259" key="13">
    <source>
        <dbReference type="PROSITE" id="PS50011"/>
    </source>
</evidence>
<dbReference type="Gene3D" id="1.10.510.10">
    <property type="entry name" value="Transferase(Phosphotransferase) domain 1"/>
    <property type="match status" value="1"/>
</dbReference>
<dbReference type="GO" id="GO:0030643">
    <property type="term" value="P:intracellular phosphate ion homeostasis"/>
    <property type="evidence" value="ECO:0007669"/>
    <property type="project" value="EnsemblFungi"/>
</dbReference>
<evidence type="ECO:0000256" key="7">
    <source>
        <dbReference type="ARBA" id="ARBA00022840"/>
    </source>
</evidence>
<evidence type="ECO:0000256" key="12">
    <source>
        <dbReference type="SAM" id="MobiDB-lite"/>
    </source>
</evidence>
<evidence type="ECO:0000256" key="4">
    <source>
        <dbReference type="ARBA" id="ARBA00022679"/>
    </source>
</evidence>
<protein>
    <submittedName>
        <fullName evidence="14">Serine/threonine-protein kinase bur-1</fullName>
    </submittedName>
</protein>
<evidence type="ECO:0000313" key="14">
    <source>
        <dbReference type="EMBL" id="KZZ98627.1"/>
    </source>
</evidence>
<dbReference type="GO" id="GO:0004693">
    <property type="term" value="F:cyclin-dependent protein serine/threonine kinase activity"/>
    <property type="evidence" value="ECO:0007669"/>
    <property type="project" value="UniProtKB-EC"/>
</dbReference>
<dbReference type="GO" id="GO:0008353">
    <property type="term" value="F:RNA polymerase II CTD heptapeptide repeat kinase activity"/>
    <property type="evidence" value="ECO:0007669"/>
    <property type="project" value="EnsemblFungi"/>
</dbReference>
<dbReference type="SMART" id="SM00220">
    <property type="entry name" value="S_TKc"/>
    <property type="match status" value="1"/>
</dbReference>
<dbReference type="Proteomes" id="UP000078544">
    <property type="component" value="Unassembled WGS sequence"/>
</dbReference>
<feature type="compositionally biased region" description="Basic and acidic residues" evidence="12">
    <location>
        <begin position="436"/>
        <end position="451"/>
    </location>
</feature>
<evidence type="ECO:0000256" key="5">
    <source>
        <dbReference type="ARBA" id="ARBA00022741"/>
    </source>
</evidence>
<dbReference type="SUPFAM" id="SSF56112">
    <property type="entry name" value="Protein kinase-like (PK-like)"/>
    <property type="match status" value="1"/>
</dbReference>
<keyword evidence="8" id="KW-0539">Nucleus</keyword>
<dbReference type="GO" id="GO:0032968">
    <property type="term" value="P:positive regulation of transcription elongation by RNA polymerase II"/>
    <property type="evidence" value="ECO:0007669"/>
    <property type="project" value="EnsemblFungi"/>
</dbReference>
<dbReference type="PROSITE" id="PS00107">
    <property type="entry name" value="PROTEIN_KINASE_ATP"/>
    <property type="match status" value="1"/>
</dbReference>
<dbReference type="AlphaFoldDB" id="A0A168EBE4"/>
<organism evidence="14 15">
    <name type="scientific">Moelleriella libera RCEF 2490</name>
    <dbReference type="NCBI Taxonomy" id="1081109"/>
    <lineage>
        <taxon>Eukaryota</taxon>
        <taxon>Fungi</taxon>
        <taxon>Dikarya</taxon>
        <taxon>Ascomycota</taxon>
        <taxon>Pezizomycotina</taxon>
        <taxon>Sordariomycetes</taxon>
        <taxon>Hypocreomycetidae</taxon>
        <taxon>Hypocreales</taxon>
        <taxon>Clavicipitaceae</taxon>
        <taxon>Moelleriella</taxon>
    </lineage>
</organism>
<evidence type="ECO:0000256" key="8">
    <source>
        <dbReference type="ARBA" id="ARBA00023242"/>
    </source>
</evidence>
<dbReference type="OrthoDB" id="28397at2759"/>
<evidence type="ECO:0000256" key="6">
    <source>
        <dbReference type="ARBA" id="ARBA00022777"/>
    </source>
</evidence>
<dbReference type="PANTHER" id="PTHR24056:SF233">
    <property type="entry name" value="CYCLIN-DEPENDENT KINASE 9"/>
    <property type="match status" value="1"/>
</dbReference>
<dbReference type="EMBL" id="AZGY01000005">
    <property type="protein sequence ID" value="KZZ98627.1"/>
    <property type="molecule type" value="Genomic_DNA"/>
</dbReference>
<evidence type="ECO:0000256" key="9">
    <source>
        <dbReference type="ARBA" id="ARBA00047811"/>
    </source>
</evidence>
<dbReference type="Pfam" id="PF00069">
    <property type="entry name" value="Pkinase"/>
    <property type="match status" value="1"/>
</dbReference>
<evidence type="ECO:0000256" key="3">
    <source>
        <dbReference type="ARBA" id="ARBA00022527"/>
    </source>
</evidence>
<dbReference type="InterPro" id="IPR050108">
    <property type="entry name" value="CDK"/>
</dbReference>
<feature type="compositionally biased region" description="Basic and acidic residues" evidence="12">
    <location>
        <begin position="540"/>
        <end position="552"/>
    </location>
</feature>
<evidence type="ECO:0000313" key="15">
    <source>
        <dbReference type="Proteomes" id="UP000078544"/>
    </source>
</evidence>
<feature type="binding site" evidence="11">
    <location>
        <position position="66"/>
    </location>
    <ligand>
        <name>ATP</name>
        <dbReference type="ChEBI" id="CHEBI:30616"/>
    </ligand>
</feature>
<feature type="compositionally biased region" description="Basic and acidic residues" evidence="12">
    <location>
        <begin position="461"/>
        <end position="472"/>
    </location>
</feature>
<dbReference type="PROSITE" id="PS00108">
    <property type="entry name" value="PROTEIN_KINASE_ST"/>
    <property type="match status" value="1"/>
</dbReference>
<dbReference type="PROSITE" id="PS50011">
    <property type="entry name" value="PROTEIN_KINASE_DOM"/>
    <property type="match status" value="1"/>
</dbReference>
<reference evidence="14 15" key="1">
    <citation type="journal article" date="2016" name="Genome Biol. Evol.">
        <title>Divergent and convergent evolution of fungal pathogenicity.</title>
        <authorList>
            <person name="Shang Y."/>
            <person name="Xiao G."/>
            <person name="Zheng P."/>
            <person name="Cen K."/>
            <person name="Zhan S."/>
            <person name="Wang C."/>
        </authorList>
    </citation>
    <scope>NUCLEOTIDE SEQUENCE [LARGE SCALE GENOMIC DNA]</scope>
    <source>
        <strain evidence="14 15">RCEF 2490</strain>
    </source>
</reference>
<comment type="catalytic activity">
    <reaction evidence="9">
        <text>L-threonyl-[protein] + ATP = O-phospho-L-threonyl-[protein] + ADP + H(+)</text>
        <dbReference type="Rhea" id="RHEA:46608"/>
        <dbReference type="Rhea" id="RHEA-COMP:11060"/>
        <dbReference type="Rhea" id="RHEA-COMP:11605"/>
        <dbReference type="ChEBI" id="CHEBI:15378"/>
        <dbReference type="ChEBI" id="CHEBI:30013"/>
        <dbReference type="ChEBI" id="CHEBI:30616"/>
        <dbReference type="ChEBI" id="CHEBI:61977"/>
        <dbReference type="ChEBI" id="CHEBI:456216"/>
        <dbReference type="EC" id="2.7.11.22"/>
    </reaction>
</comment>
<comment type="subcellular location">
    <subcellularLocation>
        <location evidence="1">Nucleus</location>
    </subcellularLocation>
</comment>
<feature type="compositionally biased region" description="Basic and acidic residues" evidence="12">
    <location>
        <begin position="499"/>
        <end position="532"/>
    </location>
</feature>
<comment type="similarity">
    <text evidence="2">Belongs to the protein kinase superfamily. CMGC Ser/Thr protein kinase family. CDC2/CDKX subfamily.</text>
</comment>
<evidence type="ECO:0000256" key="1">
    <source>
        <dbReference type="ARBA" id="ARBA00004123"/>
    </source>
</evidence>
<proteinExistence type="inferred from homology"/>
<dbReference type="CDD" id="cd07866">
    <property type="entry name" value="STKc_BUR1"/>
    <property type="match status" value="1"/>
</dbReference>
<sequence length="552" mass="62206">MDRPPETTPDGTSPRTFALNHLRPRHSFSGCSRISDYELQGKLGEGTFGEVHKARSKKTGALVALKKIIMHHEKDGVILIPALCTRSMSSKPALLTDTFPSLKFPITALREIKLLKLLSHKNILRLEDMAVEHPSRPTDKRKKPIMYMATPYMDHDLSGLLDNPSVHFKEGQIKCYLKQLLEGLCYLHDNHILHRDMKAANLLIDNKGVLQIADFGLARHYDGPTPRPGRPMGEGRRDYTGLVVTRWYRPPELLLHLRQYTTAIDVWGVGCVFGEMLVGKPILAGESDAHQLDLIWDLMGSPNDETIPGWRQLPGGEHLSPRPRPGNLSSRFREFGSGAISLLKELLKLDWRTRINAADALEHAYFKMAPLPMAPEDIPTYEDSHELDRRKFHDRRAALPPAPKGGTVGVGPDVNGATAGFNSGDGYGRNGVNGSRYRDERRPAWQRDRGPHARPPAQDRPGNRGDDSEFRRNRVPGRPGGPGGAMGGADVDTYIPAYRGEEGGRRREDRPRDDRRRPPVRDERWIDRDPRTRSRSRSPGLERGRDAYRRRE</sequence>
<accession>A0A168EBE4</accession>
<keyword evidence="15" id="KW-1185">Reference proteome</keyword>
<dbReference type="InterPro" id="IPR011009">
    <property type="entry name" value="Kinase-like_dom_sf"/>
</dbReference>
<dbReference type="InterPro" id="IPR008271">
    <property type="entry name" value="Ser/Thr_kinase_AS"/>
</dbReference>
<evidence type="ECO:0000256" key="10">
    <source>
        <dbReference type="ARBA" id="ARBA00048367"/>
    </source>
</evidence>
<dbReference type="InterPro" id="IPR017441">
    <property type="entry name" value="Protein_kinase_ATP_BS"/>
</dbReference>
<evidence type="ECO:0000256" key="2">
    <source>
        <dbReference type="ARBA" id="ARBA00006485"/>
    </source>
</evidence>
<keyword evidence="6 14" id="KW-0418">Kinase</keyword>
<dbReference type="Gene3D" id="3.30.200.20">
    <property type="entry name" value="Phosphorylase Kinase, domain 1"/>
    <property type="match status" value="1"/>
</dbReference>
<dbReference type="GO" id="GO:0006368">
    <property type="term" value="P:transcription elongation by RNA polymerase II"/>
    <property type="evidence" value="ECO:0007669"/>
    <property type="project" value="EnsemblFungi"/>
</dbReference>
<name>A0A168EBE4_9HYPO</name>
<keyword evidence="7 11" id="KW-0067">ATP-binding</keyword>
<comment type="catalytic activity">
    <reaction evidence="10">
        <text>L-seryl-[protein] + ATP = O-phospho-L-seryl-[protein] + ADP + H(+)</text>
        <dbReference type="Rhea" id="RHEA:17989"/>
        <dbReference type="Rhea" id="RHEA-COMP:9863"/>
        <dbReference type="Rhea" id="RHEA-COMP:11604"/>
        <dbReference type="ChEBI" id="CHEBI:15378"/>
        <dbReference type="ChEBI" id="CHEBI:29999"/>
        <dbReference type="ChEBI" id="CHEBI:30616"/>
        <dbReference type="ChEBI" id="CHEBI:83421"/>
        <dbReference type="ChEBI" id="CHEBI:456216"/>
        <dbReference type="EC" id="2.7.11.22"/>
    </reaction>
</comment>